<evidence type="ECO:0000313" key="2">
    <source>
        <dbReference type="Proteomes" id="UP000827976"/>
    </source>
</evidence>
<reference evidence="2" key="1">
    <citation type="journal article" date="2022" name="Nat. Commun.">
        <title>Chromosome evolution and the genetic basis of agronomically important traits in greater yam.</title>
        <authorList>
            <person name="Bredeson J.V."/>
            <person name="Lyons J.B."/>
            <person name="Oniyinde I.O."/>
            <person name="Okereke N.R."/>
            <person name="Kolade O."/>
            <person name="Nnabue I."/>
            <person name="Nwadili C.O."/>
            <person name="Hribova E."/>
            <person name="Parker M."/>
            <person name="Nwogha J."/>
            <person name="Shu S."/>
            <person name="Carlson J."/>
            <person name="Kariba R."/>
            <person name="Muthemba S."/>
            <person name="Knop K."/>
            <person name="Barton G.J."/>
            <person name="Sherwood A.V."/>
            <person name="Lopez-Montes A."/>
            <person name="Asiedu R."/>
            <person name="Jamnadass R."/>
            <person name="Muchugi A."/>
            <person name="Goodstein D."/>
            <person name="Egesi C.N."/>
            <person name="Featherston J."/>
            <person name="Asfaw A."/>
            <person name="Simpson G.G."/>
            <person name="Dolezel J."/>
            <person name="Hendre P.S."/>
            <person name="Van Deynze A."/>
            <person name="Kumar P.L."/>
            <person name="Obidiegwu J.E."/>
            <person name="Bhattacharjee R."/>
            <person name="Rokhsar D.S."/>
        </authorList>
    </citation>
    <scope>NUCLEOTIDE SEQUENCE [LARGE SCALE GENOMIC DNA]</scope>
    <source>
        <strain evidence="2">cv. TDa95/00328</strain>
    </source>
</reference>
<protein>
    <submittedName>
        <fullName evidence="1">Beta-transducin family (WD-40 repeat) protein</fullName>
    </submittedName>
</protein>
<evidence type="ECO:0000313" key="1">
    <source>
        <dbReference type="EMBL" id="KAH7655659.1"/>
    </source>
</evidence>
<accession>A0ACB7U5R1</accession>
<dbReference type="EMBL" id="CM037028">
    <property type="protein sequence ID" value="KAH7655659.1"/>
    <property type="molecule type" value="Genomic_DNA"/>
</dbReference>
<sequence>MESAMNGSIDLNKLADSNPPIPSTHSPPSSPRSRIPSSRLIFFPNADVFGELTADQFNALIFGFLREKGFKRTAAEFKNEAEIENISIDENTINKATLPSLVHKGLRYTQLEANMHSTDAGLLTSPNRLEPLDIITNTVHDLSKIIKDRKENAMRKGKGIEYDVSNQEQLDNRQERNIDVHGGSRLMACTPSLPPVTRQVSDPDVYLLKGNSSEISACAWSPTDALMAVGFSHSTALIWEITDDLSSICGSGQRVYFLIHADAQTNELNLPVSTLAWNGEGNLLATGSYSGLTCIWSKNGELRMRLESHRAAIFFIGWNSKGDFLLTGGCDDRILVWDTNAWELKHDITRHSEHLLDVAWGNDTSFAAISKKNIYVFNVGEPQPIKIFSGYQEEIGGIHWNPTGSLLASYCGANPIKIWTLEQDECLHNLMHSMKVHSIRWSPTGPGTNNPSKPFCFLASCSEDTTVKIWDPVQGQLLFSFKGHSSPVVGIEFRPDGNYLASASKDMSLLVWHIKDGNIVKSCSFSDATMYDLSWDREGKLLAASSDSKTLALIDVSFLCDM</sequence>
<name>A0ACB7U5R1_DIOAL</name>
<comment type="caution">
    <text evidence="1">The sequence shown here is derived from an EMBL/GenBank/DDBJ whole genome shotgun (WGS) entry which is preliminary data.</text>
</comment>
<proteinExistence type="predicted"/>
<organism evidence="1 2">
    <name type="scientific">Dioscorea alata</name>
    <name type="common">Purple yam</name>
    <dbReference type="NCBI Taxonomy" id="55571"/>
    <lineage>
        <taxon>Eukaryota</taxon>
        <taxon>Viridiplantae</taxon>
        <taxon>Streptophyta</taxon>
        <taxon>Embryophyta</taxon>
        <taxon>Tracheophyta</taxon>
        <taxon>Spermatophyta</taxon>
        <taxon>Magnoliopsida</taxon>
        <taxon>Liliopsida</taxon>
        <taxon>Dioscoreales</taxon>
        <taxon>Dioscoreaceae</taxon>
        <taxon>Dioscorea</taxon>
    </lineage>
</organism>
<gene>
    <name evidence="1" type="ORF">IHE45_18G026500</name>
</gene>
<keyword evidence="2" id="KW-1185">Reference proteome</keyword>
<dbReference type="Proteomes" id="UP000827976">
    <property type="component" value="Chromosome 18"/>
</dbReference>